<dbReference type="GO" id="GO:0048264">
    <property type="term" value="P:determination of ventral identity"/>
    <property type="evidence" value="ECO:0007669"/>
    <property type="project" value="TreeGrafter"/>
</dbReference>
<evidence type="ECO:0000259" key="6">
    <source>
        <dbReference type="PROSITE" id="PS51911"/>
    </source>
</evidence>
<accession>A0A7J5YLL1</accession>
<reference evidence="7 8" key="1">
    <citation type="submission" date="2020-03" db="EMBL/GenBank/DDBJ databases">
        <title>Dissostichus mawsoni Genome sequencing and assembly.</title>
        <authorList>
            <person name="Park H."/>
        </authorList>
    </citation>
    <scope>NUCLEOTIDE SEQUENCE [LARGE SCALE GENOMIC DNA]</scope>
    <source>
        <strain evidence="7">DM0001</strain>
        <tissue evidence="7">Muscle</tissue>
    </source>
</reference>
<dbReference type="PROSITE" id="PS51911">
    <property type="entry name" value="C2_AIDA"/>
    <property type="match status" value="1"/>
</dbReference>
<organism evidence="7 8">
    <name type="scientific">Dissostichus mawsoni</name>
    <name type="common">Antarctic cod</name>
    <dbReference type="NCBI Taxonomy" id="36200"/>
    <lineage>
        <taxon>Eukaryota</taxon>
        <taxon>Metazoa</taxon>
        <taxon>Chordata</taxon>
        <taxon>Craniata</taxon>
        <taxon>Vertebrata</taxon>
        <taxon>Euteleostomi</taxon>
        <taxon>Actinopterygii</taxon>
        <taxon>Neopterygii</taxon>
        <taxon>Teleostei</taxon>
        <taxon>Neoteleostei</taxon>
        <taxon>Acanthomorphata</taxon>
        <taxon>Eupercaria</taxon>
        <taxon>Perciformes</taxon>
        <taxon>Notothenioidei</taxon>
        <taxon>Nototheniidae</taxon>
        <taxon>Dissostichus</taxon>
    </lineage>
</organism>
<dbReference type="EMBL" id="JAAKFY010000011">
    <property type="protein sequence ID" value="KAF3850043.1"/>
    <property type="molecule type" value="Genomic_DNA"/>
</dbReference>
<proteinExistence type="inferred from homology"/>
<dbReference type="Pfam" id="PF14186">
    <property type="entry name" value="Aida_C2"/>
    <property type="match status" value="1"/>
</dbReference>
<feature type="compositionally biased region" description="Acidic residues" evidence="5">
    <location>
        <begin position="124"/>
        <end position="133"/>
    </location>
</feature>
<dbReference type="Gene3D" id="1.20.120.360">
    <property type="entry name" value="Axin interactor, dorsalization-associated protein, N-terminal domain"/>
    <property type="match status" value="1"/>
</dbReference>
<keyword evidence="8" id="KW-1185">Reference proteome</keyword>
<comment type="similarity">
    <text evidence="1 4">Belongs to the AIDA family.</text>
</comment>
<dbReference type="AlphaFoldDB" id="A0A7J5YLL1"/>
<dbReference type="Pfam" id="PF08910">
    <property type="entry name" value="Aida_N"/>
    <property type="match status" value="1"/>
</dbReference>
<dbReference type="InterPro" id="IPR025939">
    <property type="entry name" value="Aida_C"/>
</dbReference>
<dbReference type="FunFam" id="2.60.40.150:FF:000059">
    <property type="entry name" value="Axin interactor, dorsalization-associated protein"/>
    <property type="match status" value="1"/>
</dbReference>
<evidence type="ECO:0000256" key="3">
    <source>
        <dbReference type="ARBA" id="ARBA00059715"/>
    </source>
</evidence>
<dbReference type="Gene3D" id="2.60.40.150">
    <property type="entry name" value="C2 domain"/>
    <property type="match status" value="1"/>
</dbReference>
<gene>
    <name evidence="7" type="ORF">F7725_019762</name>
</gene>
<dbReference type="InterPro" id="IPR036818">
    <property type="entry name" value="AIDA_N_sf"/>
</dbReference>
<evidence type="ECO:0000256" key="2">
    <source>
        <dbReference type="ARBA" id="ARBA00022473"/>
    </source>
</evidence>
<dbReference type="GO" id="GO:0035091">
    <property type="term" value="F:phosphatidylinositol binding"/>
    <property type="evidence" value="ECO:0007669"/>
    <property type="project" value="TreeGrafter"/>
</dbReference>
<keyword evidence="2" id="KW-0217">Developmental protein</keyword>
<dbReference type="SUPFAM" id="SSF109779">
    <property type="entry name" value="Domain from hypothetical 2610208m17rik protein"/>
    <property type="match status" value="1"/>
</dbReference>
<sequence length="370" mass="41710">MSDVNKTIQKWHVSFRKGTDFDSWGQLVEAIDEYQIETTAKRGPVNKFIRLHRGAEENFGKNCIMSGDEKWQSAVHTVQGGLQVRRAEETGNHNSKYLTYNKVFPFDVQPVPLRRILAPGEEEHLELEEEEDAAAGAGSTEAFPPRAPGTLLPRLPSEHGMTLLTLKIEKIGLKDAGQCIDPYMTVSLKDLNGLDVYPVQDTPVASRKEDTYIHFSVDVDIQRHVEKIPKGAAIFFEFKHYKPKKGFTSTKCFAFMEMDEIKPGPIVIELYKKPTDFREEETAAPHKETTLSPSPPDVTQGQLSLGVLNFKPTFLNHSLTHTSMWKFTSSHPAILNQACIHYMEKVKGDEHIASAPTCVFFDFVVKYDGI</sequence>
<feature type="domain" description="C2 Aida-type" evidence="6">
    <location>
        <begin position="152"/>
        <end position="303"/>
    </location>
</feature>
<evidence type="ECO:0000256" key="4">
    <source>
        <dbReference type="PROSITE-ProRule" id="PRU01259"/>
    </source>
</evidence>
<evidence type="ECO:0000313" key="8">
    <source>
        <dbReference type="Proteomes" id="UP000518266"/>
    </source>
</evidence>
<comment type="caution">
    <text evidence="7">The sequence shown here is derived from an EMBL/GenBank/DDBJ whole genome shotgun (WGS) entry which is preliminary data.</text>
</comment>
<protein>
    <recommendedName>
        <fullName evidence="6">C2 Aida-type domain-containing protein</fullName>
    </recommendedName>
</protein>
<name>A0A7J5YLL1_DISMA</name>
<evidence type="ECO:0000313" key="7">
    <source>
        <dbReference type="EMBL" id="KAF3850043.1"/>
    </source>
</evidence>
<evidence type="ECO:0000256" key="1">
    <source>
        <dbReference type="ARBA" id="ARBA00007205"/>
    </source>
</evidence>
<dbReference type="InterPro" id="IPR035892">
    <property type="entry name" value="C2_domain_sf"/>
</dbReference>
<dbReference type="PANTHER" id="PTHR28654:SF1">
    <property type="entry name" value="AXIN INTERACTOR, DORSALIZATION-ASSOCIATED PROTEIN"/>
    <property type="match status" value="1"/>
</dbReference>
<feature type="region of interest" description="Disordered" evidence="5">
    <location>
        <begin position="124"/>
        <end position="146"/>
    </location>
</feature>
<dbReference type="OrthoDB" id="428576at2759"/>
<comment type="function">
    <text evidence="3">Acts as a ventralizing factor during embryogenesis. Inhibits axin-mediated JNK activation by binding axin and disrupting axin homodimerization. This in turn antagonizes a Wnt/beta-catenin-independent dorsalization pathway activated by AXIN/JNK-signaling.</text>
</comment>
<evidence type="ECO:0000256" key="5">
    <source>
        <dbReference type="SAM" id="MobiDB-lite"/>
    </source>
</evidence>
<dbReference type="Proteomes" id="UP000518266">
    <property type="component" value="Unassembled WGS sequence"/>
</dbReference>
<dbReference type="GO" id="GO:0016020">
    <property type="term" value="C:membrane"/>
    <property type="evidence" value="ECO:0007669"/>
    <property type="project" value="TreeGrafter"/>
</dbReference>
<dbReference type="InterPro" id="IPR023421">
    <property type="entry name" value="AIDA_N"/>
</dbReference>
<dbReference type="PANTHER" id="PTHR28654">
    <property type="entry name" value="AXIN INTERACTOR, DORSALIZATION-ASSOCIATED PROTEIN"/>
    <property type="match status" value="1"/>
</dbReference>